<feature type="transmembrane region" description="Helical" evidence="1">
    <location>
        <begin position="274"/>
        <end position="292"/>
    </location>
</feature>
<evidence type="ECO:0000313" key="2">
    <source>
        <dbReference type="EMBL" id="MFD2469939.1"/>
    </source>
</evidence>
<dbReference type="Proteomes" id="UP001597483">
    <property type="component" value="Unassembled WGS sequence"/>
</dbReference>
<dbReference type="Gene3D" id="1.20.1250.20">
    <property type="entry name" value="MFS general substrate transporter like domains"/>
    <property type="match status" value="2"/>
</dbReference>
<feature type="transmembrane region" description="Helical" evidence="1">
    <location>
        <begin position="246"/>
        <end position="267"/>
    </location>
</feature>
<evidence type="ECO:0000256" key="1">
    <source>
        <dbReference type="SAM" id="Phobius"/>
    </source>
</evidence>
<keyword evidence="1" id="KW-1133">Transmembrane helix</keyword>
<keyword evidence="1" id="KW-0472">Membrane</keyword>
<sequence>MTTLRAPARTARWPMPLMVIGHAVDDLYQGAVPALVPFLVAERHYGYLAAAGITVAATLLSSVVQPLFGVLTDRRPMPWLVPAGMTVAGAGIGLSGLADSYALTWLAIALSGLGVAAYHPESARIARRIAGRGHVGMSWFSLGGNVGFALGPILVTPVLQAGGLGATPYLVLPALVAGVVVTALFRRMGDLHSAARHSAHVGRDDWRQFGWLTVVVVGRSIASFSLNTFLAIWVTQRTGSVLAGEVALVVLFGVGAVGTLLGGVLAGRWGRIRTVYVSYAVSVPAMAGIALVPGYGVFLPVALAALALYAPFSLHVTLGQDYLPNRLGTASGVTLGLAVSAGGVVAPAVGALANAVGLQWALLALAVVPGMSVLGARRLREPS</sequence>
<organism evidence="2 3">
    <name type="scientific">Amycolatopsis silviterrae</name>
    <dbReference type="NCBI Taxonomy" id="1656914"/>
    <lineage>
        <taxon>Bacteria</taxon>
        <taxon>Bacillati</taxon>
        <taxon>Actinomycetota</taxon>
        <taxon>Actinomycetes</taxon>
        <taxon>Pseudonocardiales</taxon>
        <taxon>Pseudonocardiaceae</taxon>
        <taxon>Amycolatopsis</taxon>
    </lineage>
</organism>
<accession>A0ABW5HAY8</accession>
<proteinExistence type="predicted"/>
<dbReference type="RefSeq" id="WP_378306739.1">
    <property type="nucleotide sequence ID" value="NZ_JBHUKS010000015.1"/>
</dbReference>
<feature type="transmembrane region" description="Helical" evidence="1">
    <location>
        <begin position="209"/>
        <end position="234"/>
    </location>
</feature>
<dbReference type="SUPFAM" id="SSF103473">
    <property type="entry name" value="MFS general substrate transporter"/>
    <property type="match status" value="1"/>
</dbReference>
<dbReference type="EMBL" id="JBHUKS010000015">
    <property type="protein sequence ID" value="MFD2469939.1"/>
    <property type="molecule type" value="Genomic_DNA"/>
</dbReference>
<dbReference type="PANTHER" id="PTHR43129:SF1">
    <property type="entry name" value="FOSMIDOMYCIN RESISTANCE PROTEIN"/>
    <property type="match status" value="1"/>
</dbReference>
<name>A0ABW5HAY8_9PSEU</name>
<feature type="transmembrane region" description="Helical" evidence="1">
    <location>
        <begin position="139"/>
        <end position="160"/>
    </location>
</feature>
<protein>
    <submittedName>
        <fullName evidence="2">MFS transporter</fullName>
    </submittedName>
</protein>
<dbReference type="Pfam" id="PF07690">
    <property type="entry name" value="MFS_1"/>
    <property type="match status" value="1"/>
</dbReference>
<keyword evidence="1" id="KW-0812">Transmembrane</keyword>
<feature type="transmembrane region" description="Helical" evidence="1">
    <location>
        <begin position="330"/>
        <end position="352"/>
    </location>
</feature>
<reference evidence="3" key="1">
    <citation type="journal article" date="2019" name="Int. J. Syst. Evol. Microbiol.">
        <title>The Global Catalogue of Microorganisms (GCM) 10K type strain sequencing project: providing services to taxonomists for standard genome sequencing and annotation.</title>
        <authorList>
            <consortium name="The Broad Institute Genomics Platform"/>
            <consortium name="The Broad Institute Genome Sequencing Center for Infectious Disease"/>
            <person name="Wu L."/>
            <person name="Ma J."/>
        </authorList>
    </citation>
    <scope>NUCLEOTIDE SEQUENCE [LARGE SCALE GENOMIC DNA]</scope>
    <source>
        <strain evidence="3">CGMCC 4.7641</strain>
    </source>
</reference>
<dbReference type="InterPro" id="IPR036259">
    <property type="entry name" value="MFS_trans_sf"/>
</dbReference>
<feature type="transmembrane region" description="Helical" evidence="1">
    <location>
        <begin position="100"/>
        <end position="118"/>
    </location>
</feature>
<evidence type="ECO:0000313" key="3">
    <source>
        <dbReference type="Proteomes" id="UP001597483"/>
    </source>
</evidence>
<feature type="transmembrane region" description="Helical" evidence="1">
    <location>
        <begin position="358"/>
        <end position="376"/>
    </location>
</feature>
<comment type="caution">
    <text evidence="2">The sequence shown here is derived from an EMBL/GenBank/DDBJ whole genome shotgun (WGS) entry which is preliminary data.</text>
</comment>
<feature type="transmembrane region" description="Helical" evidence="1">
    <location>
        <begin position="76"/>
        <end position="94"/>
    </location>
</feature>
<feature type="transmembrane region" description="Helical" evidence="1">
    <location>
        <begin position="45"/>
        <end position="64"/>
    </location>
</feature>
<dbReference type="PANTHER" id="PTHR43129">
    <property type="entry name" value="FOSMIDOMYCIN RESISTANCE PROTEIN"/>
    <property type="match status" value="1"/>
</dbReference>
<dbReference type="CDD" id="cd17478">
    <property type="entry name" value="MFS_FsR"/>
    <property type="match status" value="1"/>
</dbReference>
<gene>
    <name evidence="2" type="ORF">ACFSVL_21310</name>
</gene>
<feature type="transmembrane region" description="Helical" evidence="1">
    <location>
        <begin position="298"/>
        <end position="318"/>
    </location>
</feature>
<feature type="transmembrane region" description="Helical" evidence="1">
    <location>
        <begin position="166"/>
        <end position="188"/>
    </location>
</feature>
<dbReference type="InterPro" id="IPR011701">
    <property type="entry name" value="MFS"/>
</dbReference>
<keyword evidence="3" id="KW-1185">Reference proteome</keyword>